<evidence type="ECO:0000313" key="2">
    <source>
        <dbReference type="EMBL" id="RKR81799.1"/>
    </source>
</evidence>
<dbReference type="AlphaFoldDB" id="A0A495J119"/>
<gene>
    <name evidence="2" type="ORF">BDD43_1955</name>
</gene>
<name>A0A495J119_9SPHI</name>
<dbReference type="EMBL" id="RBKU01000001">
    <property type="protein sequence ID" value="RKR81799.1"/>
    <property type="molecule type" value="Genomic_DNA"/>
</dbReference>
<accession>A0A495J119</accession>
<proteinExistence type="predicted"/>
<keyword evidence="3" id="KW-1185">Reference proteome</keyword>
<dbReference type="Pfam" id="PF08522">
    <property type="entry name" value="BT_3987-like_N"/>
    <property type="match status" value="1"/>
</dbReference>
<organism evidence="2 3">
    <name type="scientific">Mucilaginibacter gracilis</name>
    <dbReference type="NCBI Taxonomy" id="423350"/>
    <lineage>
        <taxon>Bacteria</taxon>
        <taxon>Pseudomonadati</taxon>
        <taxon>Bacteroidota</taxon>
        <taxon>Sphingobacteriia</taxon>
        <taxon>Sphingobacteriales</taxon>
        <taxon>Sphingobacteriaceae</taxon>
        <taxon>Mucilaginibacter</taxon>
    </lineage>
</organism>
<dbReference type="OrthoDB" id="751432at2"/>
<dbReference type="Proteomes" id="UP000268007">
    <property type="component" value="Unassembled WGS sequence"/>
</dbReference>
<evidence type="ECO:0000313" key="3">
    <source>
        <dbReference type="Proteomes" id="UP000268007"/>
    </source>
</evidence>
<evidence type="ECO:0000259" key="1">
    <source>
        <dbReference type="Pfam" id="PF08522"/>
    </source>
</evidence>
<dbReference type="Gene3D" id="2.60.40.1740">
    <property type="entry name" value="hypothetical protein (bacova_03559)"/>
    <property type="match status" value="1"/>
</dbReference>
<comment type="caution">
    <text evidence="2">The sequence shown here is derived from an EMBL/GenBank/DDBJ whole genome shotgun (WGS) entry which is preliminary data.</text>
</comment>
<dbReference type="InterPro" id="IPR013728">
    <property type="entry name" value="BT_3987-like_N"/>
</dbReference>
<protein>
    <submittedName>
        <fullName evidence="2">Uncharacterized protein DUF1735</fullName>
    </submittedName>
</protein>
<reference evidence="2 3" key="1">
    <citation type="submission" date="2018-10" db="EMBL/GenBank/DDBJ databases">
        <title>Genomic Encyclopedia of Archaeal and Bacterial Type Strains, Phase II (KMG-II): from individual species to whole genera.</title>
        <authorList>
            <person name="Goeker M."/>
        </authorList>
    </citation>
    <scope>NUCLEOTIDE SEQUENCE [LARGE SCALE GENOMIC DNA]</scope>
    <source>
        <strain evidence="2 3">DSM 18602</strain>
    </source>
</reference>
<dbReference type="RefSeq" id="WP_121197469.1">
    <property type="nucleotide sequence ID" value="NZ_RBKU01000001.1"/>
</dbReference>
<feature type="domain" description="BT-3987-like N-terminal" evidence="1">
    <location>
        <begin position="76"/>
        <end position="168"/>
    </location>
</feature>
<dbReference type="PROSITE" id="PS51257">
    <property type="entry name" value="PROKAR_LIPOPROTEIN"/>
    <property type="match status" value="1"/>
</dbReference>
<sequence length="338" mass="36471">MLQKIYHNIFRSFFSFQGALLLGLLCIIGAASCNKGMSDADTLQAKFDSGMVSYIEGSNVVALNGLNYSFTPYFKGVPISLNGAAKTNDTVTSVVDPSLVAQYNQVYLEKNPTIPQGAFQVSYNGTFPIAGGSAQAKDSLYVLLKDGSQLNDSTAYLVPVTLAAKKGSKLKYSVFFFKVFVTKGDLKAKMYSIGTINGVSFNRLSSGALQTIHTSTGVPDSLKFKLSLNKVFPAHDVSVQATLLTQSELTAAIAKERFTGIPMPDNTGSLTKDLVTVPARSLLSKDSLTLRFPNKAVLAKSQWYVMGIKVVTYTGSQYGVPPVANDSCRAYVRFFLSN</sequence>